<dbReference type="InterPro" id="IPR014752">
    <property type="entry name" value="Arrestin-like_C"/>
</dbReference>
<dbReference type="PANTHER" id="PTHR11188:SF151">
    <property type="entry name" value="ARRESTIN C-TERMINAL-LIKE DOMAIN-CONTAINING PROTEIN"/>
    <property type="match status" value="1"/>
</dbReference>
<dbReference type="GO" id="GO:0015031">
    <property type="term" value="P:protein transport"/>
    <property type="evidence" value="ECO:0007669"/>
    <property type="project" value="TreeGrafter"/>
</dbReference>
<comment type="similarity">
    <text evidence="1">Belongs to the arrestin family.</text>
</comment>
<feature type="domain" description="Arrestin C-terminal-like" evidence="2">
    <location>
        <begin position="171"/>
        <end position="320"/>
    </location>
</feature>
<dbReference type="SMART" id="SM01017">
    <property type="entry name" value="Arrestin_C"/>
    <property type="match status" value="1"/>
</dbReference>
<dbReference type="InterPro" id="IPR014756">
    <property type="entry name" value="Ig_E-set"/>
</dbReference>
<dbReference type="PANTHER" id="PTHR11188">
    <property type="entry name" value="ARRESTIN DOMAIN CONTAINING PROTEIN"/>
    <property type="match status" value="1"/>
</dbReference>
<gene>
    <name evidence="3" type="ORF">CAMP_LOCUS5803</name>
</gene>
<dbReference type="InterPro" id="IPR050357">
    <property type="entry name" value="Arrestin_domain-protein"/>
</dbReference>
<evidence type="ECO:0000259" key="2">
    <source>
        <dbReference type="SMART" id="SM01017"/>
    </source>
</evidence>
<dbReference type="GO" id="GO:0005737">
    <property type="term" value="C:cytoplasm"/>
    <property type="evidence" value="ECO:0007669"/>
    <property type="project" value="TreeGrafter"/>
</dbReference>
<sequence>MALKPTITFDKDVFFPGDEITGKIEMKLTKDLSARKIEIKFINETVTGWTRDGKPVSSAALQKGNEVHLQVTHQVWTPEDEKNILPAGEYEWNFSFELPKDTQPTFESNFGCIRYVVGINIDVPHFLDEHRENAVTVATQLNLNDIPNITDPVKFQAKEEMICCDCINFIKKGNVQFTIQVPKSGYVAGETIHVQGLIENHLKAKIRAIRGALVRKTVTKSDPKNVDKNYRKNPNVGGFDDLHDKLDRVLFGAVEEVVDIPIGADHEFSFNIAIPAIAPTIRNNSHIHVEYAVQIAAIADSMCIVESLGEAPIIIGTVPIGGRGELSYVPSARGDLDTQCAADAIQRFGDKFVPKYPIFKNL</sequence>
<evidence type="ECO:0000313" key="3">
    <source>
        <dbReference type="EMBL" id="CAI5443166.1"/>
    </source>
</evidence>
<name>A0A9P1IFG9_9PELO</name>
<dbReference type="Gene3D" id="2.60.40.640">
    <property type="match status" value="2"/>
</dbReference>
<dbReference type="SUPFAM" id="SSF81296">
    <property type="entry name" value="E set domains"/>
    <property type="match status" value="2"/>
</dbReference>
<protein>
    <recommendedName>
        <fullName evidence="2">Arrestin C-terminal-like domain-containing protein</fullName>
    </recommendedName>
</protein>
<reference evidence="3" key="1">
    <citation type="submission" date="2022-11" db="EMBL/GenBank/DDBJ databases">
        <authorList>
            <person name="Kikuchi T."/>
        </authorList>
    </citation>
    <scope>NUCLEOTIDE SEQUENCE</scope>
    <source>
        <strain evidence="3">PS1010</strain>
    </source>
</reference>
<dbReference type="AlphaFoldDB" id="A0A9P1IFG9"/>
<comment type="caution">
    <text evidence="3">The sequence shown here is derived from an EMBL/GenBank/DDBJ whole genome shotgun (WGS) entry which is preliminary data.</text>
</comment>
<organism evidence="3 4">
    <name type="scientific">Caenorhabditis angaria</name>
    <dbReference type="NCBI Taxonomy" id="860376"/>
    <lineage>
        <taxon>Eukaryota</taxon>
        <taxon>Metazoa</taxon>
        <taxon>Ecdysozoa</taxon>
        <taxon>Nematoda</taxon>
        <taxon>Chromadorea</taxon>
        <taxon>Rhabditida</taxon>
        <taxon>Rhabditina</taxon>
        <taxon>Rhabditomorpha</taxon>
        <taxon>Rhabditoidea</taxon>
        <taxon>Rhabditidae</taxon>
        <taxon>Peloderinae</taxon>
        <taxon>Caenorhabditis</taxon>
    </lineage>
</organism>
<accession>A0A9P1IFG9</accession>
<dbReference type="InterPro" id="IPR011021">
    <property type="entry name" value="Arrestin-like_N"/>
</dbReference>
<dbReference type="InterPro" id="IPR011022">
    <property type="entry name" value="Arrestin_C-like"/>
</dbReference>
<keyword evidence="4" id="KW-1185">Reference proteome</keyword>
<dbReference type="Pfam" id="PF02752">
    <property type="entry name" value="Arrestin_C"/>
    <property type="match status" value="1"/>
</dbReference>
<proteinExistence type="inferred from homology"/>
<dbReference type="EMBL" id="CANHGI010000002">
    <property type="protein sequence ID" value="CAI5443166.1"/>
    <property type="molecule type" value="Genomic_DNA"/>
</dbReference>
<evidence type="ECO:0000313" key="4">
    <source>
        <dbReference type="Proteomes" id="UP001152747"/>
    </source>
</evidence>
<dbReference type="Proteomes" id="UP001152747">
    <property type="component" value="Unassembled WGS sequence"/>
</dbReference>
<dbReference type="OrthoDB" id="2333384at2759"/>
<evidence type="ECO:0000256" key="1">
    <source>
        <dbReference type="ARBA" id="ARBA00005298"/>
    </source>
</evidence>
<dbReference type="Pfam" id="PF00339">
    <property type="entry name" value="Arrestin_N"/>
    <property type="match status" value="1"/>
</dbReference>